<organism evidence="1 2">
    <name type="scientific">Neisseria subflava NJ9703</name>
    <dbReference type="NCBI Taxonomy" id="546268"/>
    <lineage>
        <taxon>Bacteria</taxon>
        <taxon>Pseudomonadati</taxon>
        <taxon>Pseudomonadota</taxon>
        <taxon>Betaproteobacteria</taxon>
        <taxon>Neisseriales</taxon>
        <taxon>Neisseriaceae</taxon>
        <taxon>Neisseria</taxon>
    </lineage>
</organism>
<name>A0A9W5MYE8_NEISU</name>
<proteinExistence type="predicted"/>
<reference evidence="1 2" key="1">
    <citation type="submission" date="2010-01" db="EMBL/GenBank/DDBJ databases">
        <authorList>
            <person name="Weinstock G."/>
            <person name="Sodergren E."/>
            <person name="Clifton S."/>
            <person name="Fulton L."/>
            <person name="Fulton B."/>
            <person name="Courtney L."/>
            <person name="Fronick C."/>
            <person name="Harrison M."/>
            <person name="Strong C."/>
            <person name="Farmer C."/>
            <person name="Delahaunty K."/>
            <person name="Markovic C."/>
            <person name="Hall O."/>
            <person name="Minx P."/>
            <person name="Tomlinson C."/>
            <person name="Mitreva M."/>
            <person name="Nelson J."/>
            <person name="Hou S."/>
            <person name="Wollam A."/>
            <person name="Pepin K.H."/>
            <person name="Johnson M."/>
            <person name="Bhonagiri V."/>
            <person name="Nash W.E."/>
            <person name="Warren W."/>
            <person name="Chinwalla A."/>
            <person name="Mardis E.R."/>
            <person name="Wilson R.K."/>
        </authorList>
    </citation>
    <scope>NUCLEOTIDE SEQUENCE [LARGE SCALE GENOMIC DNA]</scope>
    <source>
        <strain evidence="1 2">NJ9703</strain>
    </source>
</reference>
<dbReference type="AlphaFoldDB" id="A0A9W5MYE8"/>
<dbReference type="Proteomes" id="UP000004621">
    <property type="component" value="Unassembled WGS sequence"/>
</dbReference>
<evidence type="ECO:0000313" key="1">
    <source>
        <dbReference type="EMBL" id="EFC51307.1"/>
    </source>
</evidence>
<evidence type="ECO:0000313" key="2">
    <source>
        <dbReference type="Proteomes" id="UP000004621"/>
    </source>
</evidence>
<gene>
    <name evidence="1" type="ORF">NEISUBOT_05279</name>
</gene>
<dbReference type="EMBL" id="ACEO02000012">
    <property type="protein sequence ID" value="EFC51307.1"/>
    <property type="molecule type" value="Genomic_DNA"/>
</dbReference>
<accession>A0A9W5MYE8</accession>
<protein>
    <submittedName>
        <fullName evidence="1">Uncharacterized protein</fullName>
    </submittedName>
</protein>
<sequence length="196" mass="21732">MMEGDGCHTAFVLLLLSIYVEVAEANDLGGQAFFHAAAQYLVKQEFRVAIYIERFFQFALFAEDFALAVHCGAGSIKERNAFILTPVQEIKCVLVVVVHHVKAVMIHGIRTCALVENGFDIVVRQKMAAHLTDKFVFIEIMGNFTLGKVFKFFAFAQIVDGNNVGNTALVKCFDDVAANKAGRACYDNGHNEFPLF</sequence>
<comment type="caution">
    <text evidence="1">The sequence shown here is derived from an EMBL/GenBank/DDBJ whole genome shotgun (WGS) entry which is preliminary data.</text>
</comment>